<dbReference type="EMBL" id="JALLBG020000243">
    <property type="protein sequence ID" value="KAL3758035.1"/>
    <property type="molecule type" value="Genomic_DNA"/>
</dbReference>
<dbReference type="InterPro" id="IPR013766">
    <property type="entry name" value="Thioredoxin_domain"/>
</dbReference>
<dbReference type="PANTHER" id="PTHR46115">
    <property type="entry name" value="THIOREDOXIN-LIKE PROTEIN 1"/>
    <property type="match status" value="1"/>
</dbReference>
<evidence type="ECO:0000256" key="3">
    <source>
        <dbReference type="SAM" id="MobiDB-lite"/>
    </source>
</evidence>
<dbReference type="PROSITE" id="PS00194">
    <property type="entry name" value="THIOREDOXIN_1"/>
    <property type="match status" value="1"/>
</dbReference>
<keyword evidence="4" id="KW-0732">Signal</keyword>
<feature type="chain" id="PRO_5044889501" description="Thioredoxin domain-containing protein" evidence="4">
    <location>
        <begin position="29"/>
        <end position="310"/>
    </location>
</feature>
<feature type="domain" description="Thioredoxin" evidence="5">
    <location>
        <begin position="15"/>
        <end position="170"/>
    </location>
</feature>
<proteinExistence type="predicted"/>
<dbReference type="Proteomes" id="UP001530293">
    <property type="component" value="Unassembled WGS sequence"/>
</dbReference>
<feature type="compositionally biased region" description="Low complexity" evidence="3">
    <location>
        <begin position="219"/>
        <end position="229"/>
    </location>
</feature>
<evidence type="ECO:0000313" key="6">
    <source>
        <dbReference type="EMBL" id="KAL3758035.1"/>
    </source>
</evidence>
<feature type="compositionally biased region" description="Basic and acidic residues" evidence="3">
    <location>
        <begin position="198"/>
        <end position="209"/>
    </location>
</feature>
<gene>
    <name evidence="6" type="ORF">ACHAWU_004426</name>
</gene>
<sequence length="310" mass="34460">MMTRMRSPASPSMSLLLLLAVFASTLTAVLVSARPIVRHIRSTHEFDRLMKKHATQTGLPVIVDFYSDGCGPCRMIAPIFKKLAKEMEGKGGLVVDIWCTEFANLQISLIQWCWGEGQLRQFTQTIVGKSEFENVLLSKESLVQYYTVKDATKSVDDKKCVEQVVKDDNPDKLCVGGVATNLVKSLKKKYGDGPTLEKRFAPEVVDAKPDGGGGGGGSNNNQQQQQQQQQRHKPTQSSCGGKSDQPNLHLATKEELLAEIERRLDAERDIYNTAINQMEWRGRVGSVGMILKNIFQRAVDNVEGRGARHR</sequence>
<comment type="caution">
    <text evidence="6">The sequence shown here is derived from an EMBL/GenBank/DDBJ whole genome shotgun (WGS) entry which is preliminary data.</text>
</comment>
<feature type="region of interest" description="Disordered" evidence="3">
    <location>
        <begin position="198"/>
        <end position="248"/>
    </location>
</feature>
<feature type="coiled-coil region" evidence="2">
    <location>
        <begin position="250"/>
        <end position="277"/>
    </location>
</feature>
<dbReference type="AlphaFoldDB" id="A0ABD3M223"/>
<dbReference type="InterPro" id="IPR017937">
    <property type="entry name" value="Thioredoxin_CS"/>
</dbReference>
<protein>
    <recommendedName>
        <fullName evidence="5">Thioredoxin domain-containing protein</fullName>
    </recommendedName>
</protein>
<dbReference type="Gene3D" id="3.40.30.10">
    <property type="entry name" value="Glutaredoxin"/>
    <property type="match status" value="1"/>
</dbReference>
<feature type="signal peptide" evidence="4">
    <location>
        <begin position="1"/>
        <end position="28"/>
    </location>
</feature>
<evidence type="ECO:0000313" key="7">
    <source>
        <dbReference type="Proteomes" id="UP001530293"/>
    </source>
</evidence>
<dbReference type="Pfam" id="PF00085">
    <property type="entry name" value="Thioredoxin"/>
    <property type="match status" value="1"/>
</dbReference>
<keyword evidence="7" id="KW-1185">Reference proteome</keyword>
<accession>A0ABD3M223</accession>
<reference evidence="6 7" key="1">
    <citation type="submission" date="2024-10" db="EMBL/GenBank/DDBJ databases">
        <title>Updated reference genomes for cyclostephanoid diatoms.</title>
        <authorList>
            <person name="Roberts W.R."/>
            <person name="Alverson A.J."/>
        </authorList>
    </citation>
    <scope>NUCLEOTIDE SEQUENCE [LARGE SCALE GENOMIC DNA]</scope>
    <source>
        <strain evidence="6 7">AJA232-27</strain>
    </source>
</reference>
<dbReference type="InterPro" id="IPR036249">
    <property type="entry name" value="Thioredoxin-like_sf"/>
</dbReference>
<dbReference type="PROSITE" id="PS51352">
    <property type="entry name" value="THIOREDOXIN_2"/>
    <property type="match status" value="1"/>
</dbReference>
<keyword evidence="1" id="KW-1015">Disulfide bond</keyword>
<evidence type="ECO:0000256" key="2">
    <source>
        <dbReference type="SAM" id="Coils"/>
    </source>
</evidence>
<evidence type="ECO:0000256" key="1">
    <source>
        <dbReference type="ARBA" id="ARBA00023157"/>
    </source>
</evidence>
<evidence type="ECO:0000259" key="5">
    <source>
        <dbReference type="PROSITE" id="PS51352"/>
    </source>
</evidence>
<dbReference type="CDD" id="cd02947">
    <property type="entry name" value="TRX_family"/>
    <property type="match status" value="1"/>
</dbReference>
<keyword evidence="2" id="KW-0175">Coiled coil</keyword>
<organism evidence="6 7">
    <name type="scientific">Discostella pseudostelligera</name>
    <dbReference type="NCBI Taxonomy" id="259834"/>
    <lineage>
        <taxon>Eukaryota</taxon>
        <taxon>Sar</taxon>
        <taxon>Stramenopiles</taxon>
        <taxon>Ochrophyta</taxon>
        <taxon>Bacillariophyta</taxon>
        <taxon>Coscinodiscophyceae</taxon>
        <taxon>Thalassiosirophycidae</taxon>
        <taxon>Stephanodiscales</taxon>
        <taxon>Stephanodiscaceae</taxon>
        <taxon>Discostella</taxon>
    </lineage>
</organism>
<name>A0ABD3M223_9STRA</name>
<evidence type="ECO:0000256" key="4">
    <source>
        <dbReference type="SAM" id="SignalP"/>
    </source>
</evidence>
<dbReference type="SUPFAM" id="SSF52833">
    <property type="entry name" value="Thioredoxin-like"/>
    <property type="match status" value="1"/>
</dbReference>
<feature type="compositionally biased region" description="Polar residues" evidence="3">
    <location>
        <begin position="235"/>
        <end position="246"/>
    </location>
</feature>